<dbReference type="AlphaFoldDB" id="A0A9P4JD54"/>
<evidence type="ECO:0000313" key="2">
    <source>
        <dbReference type="Proteomes" id="UP000799536"/>
    </source>
</evidence>
<proteinExistence type="predicted"/>
<accession>A0A9P4JD54</accession>
<dbReference type="GO" id="GO:0005739">
    <property type="term" value="C:mitochondrion"/>
    <property type="evidence" value="ECO:0007669"/>
    <property type="project" value="TreeGrafter"/>
</dbReference>
<dbReference type="InterPro" id="IPR023214">
    <property type="entry name" value="HAD_sf"/>
</dbReference>
<keyword evidence="2" id="KW-1185">Reference proteome</keyword>
<dbReference type="SUPFAM" id="SSF56784">
    <property type="entry name" value="HAD-like"/>
    <property type="match status" value="1"/>
</dbReference>
<dbReference type="Pfam" id="PF09419">
    <property type="entry name" value="PGP_phosphatase"/>
    <property type="match status" value="2"/>
</dbReference>
<sequence>MNISGTLNIFRLIREPTLCLPQATVSTFNHLPVPLSQAFEKKDGDKKVDIRAVILDKDNCFAVPHANEVYEPYQQPKRYQSAVHVRLSVPNVYTILHIQLFFSYLTTYQSKFRALRAAYPGSKLLIVSNTAGTAGDKDYAEATLLEKATGVKVLRHSTKKPGCHPEILSYFLNTPDSEITHPSQIAVVGDRLFTDVMMANMMGSHAVWVRDGVVGRGFFARMEDRLQGWLFRRGYAAPDPTAQSQFE</sequence>
<name>A0A9P4JD54_9PLEO</name>
<dbReference type="PANTHER" id="PTHR19288:SF25">
    <property type="entry name" value="PHOSPHATIDYLGLYCEROPHOSPHATASE GEP4, MITOCHONDRIAL"/>
    <property type="match status" value="1"/>
</dbReference>
<dbReference type="NCBIfam" id="TIGR01668">
    <property type="entry name" value="YqeG_hyp_ppase"/>
    <property type="match status" value="1"/>
</dbReference>
<gene>
    <name evidence="1" type="ORF">GQ43DRAFT_220783</name>
</gene>
<dbReference type="InterPro" id="IPR010021">
    <property type="entry name" value="PGPP1/Gep4"/>
</dbReference>
<dbReference type="EMBL" id="ML994274">
    <property type="protein sequence ID" value="KAF2197133.1"/>
    <property type="molecule type" value="Genomic_DNA"/>
</dbReference>
<dbReference type="GO" id="GO:0008962">
    <property type="term" value="F:phosphatidylglycerophosphatase activity"/>
    <property type="evidence" value="ECO:0007669"/>
    <property type="project" value="InterPro"/>
</dbReference>
<dbReference type="GO" id="GO:0032049">
    <property type="term" value="P:cardiolipin biosynthetic process"/>
    <property type="evidence" value="ECO:0007669"/>
    <property type="project" value="TreeGrafter"/>
</dbReference>
<reference evidence="1" key="1">
    <citation type="journal article" date="2020" name="Stud. Mycol.">
        <title>101 Dothideomycetes genomes: a test case for predicting lifestyles and emergence of pathogens.</title>
        <authorList>
            <person name="Haridas S."/>
            <person name="Albert R."/>
            <person name="Binder M."/>
            <person name="Bloem J."/>
            <person name="Labutti K."/>
            <person name="Salamov A."/>
            <person name="Andreopoulos B."/>
            <person name="Baker S."/>
            <person name="Barry K."/>
            <person name="Bills G."/>
            <person name="Bluhm B."/>
            <person name="Cannon C."/>
            <person name="Castanera R."/>
            <person name="Culley D."/>
            <person name="Daum C."/>
            <person name="Ezra D."/>
            <person name="Gonzalez J."/>
            <person name="Henrissat B."/>
            <person name="Kuo A."/>
            <person name="Liang C."/>
            <person name="Lipzen A."/>
            <person name="Lutzoni F."/>
            <person name="Magnuson J."/>
            <person name="Mondo S."/>
            <person name="Nolan M."/>
            <person name="Ohm R."/>
            <person name="Pangilinan J."/>
            <person name="Park H.-J."/>
            <person name="Ramirez L."/>
            <person name="Alfaro M."/>
            <person name="Sun H."/>
            <person name="Tritt A."/>
            <person name="Yoshinaga Y."/>
            <person name="Zwiers L.-H."/>
            <person name="Turgeon B."/>
            <person name="Goodwin S."/>
            <person name="Spatafora J."/>
            <person name="Crous P."/>
            <person name="Grigoriev I."/>
        </authorList>
    </citation>
    <scope>NUCLEOTIDE SEQUENCE</scope>
    <source>
        <strain evidence="1">ATCC 74209</strain>
    </source>
</reference>
<organism evidence="1 2">
    <name type="scientific">Delitschia confertaspora ATCC 74209</name>
    <dbReference type="NCBI Taxonomy" id="1513339"/>
    <lineage>
        <taxon>Eukaryota</taxon>
        <taxon>Fungi</taxon>
        <taxon>Dikarya</taxon>
        <taxon>Ascomycota</taxon>
        <taxon>Pezizomycotina</taxon>
        <taxon>Dothideomycetes</taxon>
        <taxon>Pleosporomycetidae</taxon>
        <taxon>Pleosporales</taxon>
        <taxon>Delitschiaceae</taxon>
        <taxon>Delitschia</taxon>
    </lineage>
</organism>
<dbReference type="Gene3D" id="3.40.50.1000">
    <property type="entry name" value="HAD superfamily/HAD-like"/>
    <property type="match status" value="1"/>
</dbReference>
<dbReference type="PANTHER" id="PTHR19288">
    <property type="entry name" value="4-NITROPHENYLPHOSPHATASE-RELATED"/>
    <property type="match status" value="1"/>
</dbReference>
<dbReference type="InterPro" id="IPR036412">
    <property type="entry name" value="HAD-like_sf"/>
</dbReference>
<dbReference type="OrthoDB" id="198652at2759"/>
<comment type="caution">
    <text evidence="1">The sequence shown here is derived from an EMBL/GenBank/DDBJ whole genome shotgun (WGS) entry which is preliminary data.</text>
</comment>
<dbReference type="Proteomes" id="UP000799536">
    <property type="component" value="Unassembled WGS sequence"/>
</dbReference>
<evidence type="ECO:0000313" key="1">
    <source>
        <dbReference type="EMBL" id="KAF2197133.1"/>
    </source>
</evidence>
<dbReference type="InterPro" id="IPR027706">
    <property type="entry name" value="PGP_Pase"/>
</dbReference>
<protein>
    <submittedName>
        <fullName evidence="1">HAD-superfamily phosphatase</fullName>
    </submittedName>
</protein>